<accession>A0A0K1Q702</accession>
<dbReference type="RefSeq" id="WP_146652590.1">
    <property type="nucleotide sequence ID" value="NZ_CP012333.1"/>
</dbReference>
<feature type="compositionally biased region" description="Basic and acidic residues" evidence="1">
    <location>
        <begin position="11"/>
        <end position="24"/>
    </location>
</feature>
<feature type="transmembrane region" description="Helical" evidence="2">
    <location>
        <begin position="39"/>
        <end position="56"/>
    </location>
</feature>
<sequence>MASPEMPMSSRDTRDTPEPARERGPAPASDAFGRAKRQLVIAAAGIALGLGVSGSLDRTAGGVLVLASWLLGIVALHRLGRSGRG</sequence>
<name>A0A0K1Q702_9BACT</name>
<evidence type="ECO:0000313" key="3">
    <source>
        <dbReference type="EMBL" id="AKV01499.1"/>
    </source>
</evidence>
<dbReference type="KEGG" id="llu:AKJ09_08162"/>
<keyword evidence="2" id="KW-0472">Membrane</keyword>
<protein>
    <submittedName>
        <fullName evidence="3">Uncharacterized protein</fullName>
    </submittedName>
</protein>
<evidence type="ECO:0000256" key="2">
    <source>
        <dbReference type="SAM" id="Phobius"/>
    </source>
</evidence>
<feature type="region of interest" description="Disordered" evidence="1">
    <location>
        <begin position="1"/>
        <end position="31"/>
    </location>
</feature>
<gene>
    <name evidence="3" type="ORF">AKJ09_08162</name>
</gene>
<keyword evidence="4" id="KW-1185">Reference proteome</keyword>
<feature type="transmembrane region" description="Helical" evidence="2">
    <location>
        <begin position="62"/>
        <end position="80"/>
    </location>
</feature>
<organism evidence="3 4">
    <name type="scientific">Labilithrix luteola</name>
    <dbReference type="NCBI Taxonomy" id="1391654"/>
    <lineage>
        <taxon>Bacteria</taxon>
        <taxon>Pseudomonadati</taxon>
        <taxon>Myxococcota</taxon>
        <taxon>Polyangia</taxon>
        <taxon>Polyangiales</taxon>
        <taxon>Labilitrichaceae</taxon>
        <taxon>Labilithrix</taxon>
    </lineage>
</organism>
<keyword evidence="2" id="KW-0812">Transmembrane</keyword>
<reference evidence="3 4" key="1">
    <citation type="submission" date="2015-08" db="EMBL/GenBank/DDBJ databases">
        <authorList>
            <person name="Babu N.S."/>
            <person name="Beckwith C.J."/>
            <person name="Beseler K.G."/>
            <person name="Brison A."/>
            <person name="Carone J.V."/>
            <person name="Caskin T.P."/>
            <person name="Diamond M."/>
            <person name="Durham M.E."/>
            <person name="Foxe J.M."/>
            <person name="Go M."/>
            <person name="Henderson B.A."/>
            <person name="Jones I.B."/>
            <person name="McGettigan J.A."/>
            <person name="Micheletti S.J."/>
            <person name="Nasrallah M.E."/>
            <person name="Ortiz D."/>
            <person name="Piller C.R."/>
            <person name="Privatt S.R."/>
            <person name="Schneider S.L."/>
            <person name="Sharp S."/>
            <person name="Smith T.C."/>
            <person name="Stanton J.D."/>
            <person name="Ullery H.E."/>
            <person name="Wilson R.J."/>
            <person name="Serrano M.G."/>
            <person name="Buck G."/>
            <person name="Lee V."/>
            <person name="Wang Y."/>
            <person name="Carvalho R."/>
            <person name="Voegtly L."/>
            <person name="Shi R."/>
            <person name="Duckworth R."/>
            <person name="Johnson A."/>
            <person name="Loviza R."/>
            <person name="Walstead R."/>
            <person name="Shah Z."/>
            <person name="Kiflezghi M."/>
            <person name="Wade K."/>
            <person name="Ball S.L."/>
            <person name="Bradley K.W."/>
            <person name="Asai D.J."/>
            <person name="Bowman C.A."/>
            <person name="Russell D.A."/>
            <person name="Pope W.H."/>
            <person name="Jacobs-Sera D."/>
            <person name="Hendrix R.W."/>
            <person name="Hatfull G.F."/>
        </authorList>
    </citation>
    <scope>NUCLEOTIDE SEQUENCE [LARGE SCALE GENOMIC DNA]</scope>
    <source>
        <strain evidence="3 4">DSM 27648</strain>
    </source>
</reference>
<keyword evidence="2" id="KW-1133">Transmembrane helix</keyword>
<proteinExistence type="predicted"/>
<dbReference type="EMBL" id="CP012333">
    <property type="protein sequence ID" value="AKV01499.1"/>
    <property type="molecule type" value="Genomic_DNA"/>
</dbReference>
<evidence type="ECO:0000313" key="4">
    <source>
        <dbReference type="Proteomes" id="UP000064967"/>
    </source>
</evidence>
<dbReference type="Proteomes" id="UP000064967">
    <property type="component" value="Chromosome"/>
</dbReference>
<evidence type="ECO:0000256" key="1">
    <source>
        <dbReference type="SAM" id="MobiDB-lite"/>
    </source>
</evidence>
<dbReference type="AlphaFoldDB" id="A0A0K1Q702"/>